<dbReference type="AlphaFoldDB" id="X1H447"/>
<organism evidence="1">
    <name type="scientific">marine sediment metagenome</name>
    <dbReference type="NCBI Taxonomy" id="412755"/>
    <lineage>
        <taxon>unclassified sequences</taxon>
        <taxon>metagenomes</taxon>
        <taxon>ecological metagenomes</taxon>
    </lineage>
</organism>
<feature type="non-terminal residue" evidence="1">
    <location>
        <position position="121"/>
    </location>
</feature>
<proteinExistence type="predicted"/>
<gene>
    <name evidence="1" type="ORF">S03H2_26187</name>
</gene>
<dbReference type="EMBL" id="BARU01015082">
    <property type="protein sequence ID" value="GAH40043.1"/>
    <property type="molecule type" value="Genomic_DNA"/>
</dbReference>
<evidence type="ECO:0000313" key="1">
    <source>
        <dbReference type="EMBL" id="GAH40043.1"/>
    </source>
</evidence>
<feature type="non-terminal residue" evidence="1">
    <location>
        <position position="1"/>
    </location>
</feature>
<sequence>EFLNIDDTSWSNIEISYRYNVSTDGTFSAAEGSMGLEFSKVGDGAVVRWINDDPFTTGLQQLRSHHNYVYICAISTNPDDFKVYYAEYYGYEEEYKKIPFFKHYEILRREYTFGSSRFDFL</sequence>
<name>X1H447_9ZZZZ</name>
<protein>
    <submittedName>
        <fullName evidence="1">Uncharacterized protein</fullName>
    </submittedName>
</protein>
<reference evidence="1" key="1">
    <citation type="journal article" date="2014" name="Front. Microbiol.">
        <title>High frequency of phylogenetically diverse reductive dehalogenase-homologous genes in deep subseafloor sedimentary metagenomes.</title>
        <authorList>
            <person name="Kawai M."/>
            <person name="Futagami T."/>
            <person name="Toyoda A."/>
            <person name="Takaki Y."/>
            <person name="Nishi S."/>
            <person name="Hori S."/>
            <person name="Arai W."/>
            <person name="Tsubouchi T."/>
            <person name="Morono Y."/>
            <person name="Uchiyama I."/>
            <person name="Ito T."/>
            <person name="Fujiyama A."/>
            <person name="Inagaki F."/>
            <person name="Takami H."/>
        </authorList>
    </citation>
    <scope>NUCLEOTIDE SEQUENCE</scope>
    <source>
        <strain evidence="1">Expedition CK06-06</strain>
    </source>
</reference>
<comment type="caution">
    <text evidence="1">The sequence shown here is derived from an EMBL/GenBank/DDBJ whole genome shotgun (WGS) entry which is preliminary data.</text>
</comment>
<accession>X1H447</accession>